<dbReference type="RefSeq" id="WP_119693828.1">
    <property type="nucleotide sequence ID" value="NZ_QXDA01000004.1"/>
</dbReference>
<proteinExistence type="predicted"/>
<comment type="caution">
    <text evidence="1">The sequence shown here is derived from an EMBL/GenBank/DDBJ whole genome shotgun (WGS) entry which is preliminary data.</text>
</comment>
<organism evidence="1 2">
    <name type="scientific">Ectopseudomonas oleovorans</name>
    <name type="common">Pseudomonas oleovorans</name>
    <dbReference type="NCBI Taxonomy" id="301"/>
    <lineage>
        <taxon>Bacteria</taxon>
        <taxon>Pseudomonadati</taxon>
        <taxon>Pseudomonadota</taxon>
        <taxon>Gammaproteobacteria</taxon>
        <taxon>Pseudomonadales</taxon>
        <taxon>Pseudomonadaceae</taxon>
        <taxon>Ectopseudomonas</taxon>
    </lineage>
</organism>
<name>A0A397MG67_ECTOL</name>
<accession>A0A397MG67</accession>
<dbReference type="EMBL" id="QXDA01000004">
    <property type="protein sequence ID" value="RIA22679.1"/>
    <property type="molecule type" value="Genomic_DNA"/>
</dbReference>
<gene>
    <name evidence="1" type="ORF">DFO61_3369</name>
</gene>
<dbReference type="AlphaFoldDB" id="A0A397MG67"/>
<evidence type="ECO:0000313" key="2">
    <source>
        <dbReference type="Proteomes" id="UP000265836"/>
    </source>
</evidence>
<reference evidence="1 2" key="1">
    <citation type="submission" date="2018-08" db="EMBL/GenBank/DDBJ databases">
        <title>Genome sequencing of rice bacterial endophytes.</title>
        <authorList>
            <person name="Venturi V."/>
        </authorList>
    </citation>
    <scope>NUCLEOTIDE SEQUENCE [LARGE SCALE GENOMIC DNA]</scope>
    <source>
        <strain evidence="1 2">E1205</strain>
    </source>
</reference>
<sequence length="321" mass="33189">MAVIRHHKYVGALPSPLEADSVYYVRAGTGFDIYVTNSSGMVVAYPLNQAGGDGGEDRLLAIYNGQVGGSAIEQSGQGVAFHADAQALFPALTTTVATAPRDPVFVPTNWPAAEIPQGTPVAASGTAAGVQLVAGAGGSVQLTTGSTANGFALTRFFQDALLTVPMDKVTAVRMTADVSIQTLSVAAQRFGVAVSAFLLGVFALEVTYTDTTNGGAFTLNWSFSKSEAESDEGSVSTGVVPTAGVTYTIDFDAAFSASGGSVVVRIVNRTTSAVTTITVPTPPVVYETSAPAFWEVSLFKSTGTTARTVRLNRARGYVRHA</sequence>
<protein>
    <submittedName>
        <fullName evidence="1">Uncharacterized protein</fullName>
    </submittedName>
</protein>
<dbReference type="Proteomes" id="UP000265836">
    <property type="component" value="Unassembled WGS sequence"/>
</dbReference>
<evidence type="ECO:0000313" key="1">
    <source>
        <dbReference type="EMBL" id="RIA22679.1"/>
    </source>
</evidence>